<accession>A0A423GCZ1</accession>
<evidence type="ECO:0000256" key="4">
    <source>
        <dbReference type="SAM" id="SignalP"/>
    </source>
</evidence>
<dbReference type="EMBL" id="MOBC01000005">
    <property type="protein sequence ID" value="ROM84731.1"/>
    <property type="molecule type" value="Genomic_DNA"/>
</dbReference>
<dbReference type="GO" id="GO:0015288">
    <property type="term" value="F:porin activity"/>
    <property type="evidence" value="ECO:0007669"/>
    <property type="project" value="TreeGrafter"/>
</dbReference>
<comment type="similarity">
    <text evidence="1">Belongs to the outer membrane porin (Opr) (TC 1.B.25) family.</text>
</comment>
<keyword evidence="3 4" id="KW-0732">Signal</keyword>
<proteinExistence type="inferred from homology"/>
<dbReference type="RefSeq" id="WP_123578642.1">
    <property type="nucleotide sequence ID" value="NZ_MOBC01000005.1"/>
</dbReference>
<gene>
    <name evidence="5" type="ORF">BK652_09090</name>
</gene>
<evidence type="ECO:0000313" key="5">
    <source>
        <dbReference type="EMBL" id="ROM84731.1"/>
    </source>
</evidence>
<keyword evidence="2" id="KW-0813">Transport</keyword>
<dbReference type="Proteomes" id="UP000284049">
    <property type="component" value="Unassembled WGS sequence"/>
</dbReference>
<evidence type="ECO:0000313" key="6">
    <source>
        <dbReference type="Proteomes" id="UP000284049"/>
    </source>
</evidence>
<protein>
    <submittedName>
        <fullName evidence="5">Porin</fullName>
    </submittedName>
</protein>
<evidence type="ECO:0000256" key="3">
    <source>
        <dbReference type="ARBA" id="ARBA00022729"/>
    </source>
</evidence>
<dbReference type="PANTHER" id="PTHR34596:SF2">
    <property type="entry name" value="CHITOPORIN"/>
    <property type="match status" value="1"/>
</dbReference>
<dbReference type="GO" id="GO:0016020">
    <property type="term" value="C:membrane"/>
    <property type="evidence" value="ECO:0007669"/>
    <property type="project" value="InterPro"/>
</dbReference>
<dbReference type="AlphaFoldDB" id="A0A423GCZ1"/>
<evidence type="ECO:0000256" key="2">
    <source>
        <dbReference type="ARBA" id="ARBA00022448"/>
    </source>
</evidence>
<comment type="caution">
    <text evidence="5">The sequence shown here is derived from an EMBL/GenBank/DDBJ whole genome shotgun (WGS) entry which is preliminary data.</text>
</comment>
<dbReference type="Gene3D" id="2.40.160.10">
    <property type="entry name" value="Porin"/>
    <property type="match status" value="1"/>
</dbReference>
<name>A0A423GCZ1_9PSED</name>
<organism evidence="5 6">
    <name type="scientific">Pseudomonas brassicacearum</name>
    <dbReference type="NCBI Taxonomy" id="930166"/>
    <lineage>
        <taxon>Bacteria</taxon>
        <taxon>Pseudomonadati</taxon>
        <taxon>Pseudomonadota</taxon>
        <taxon>Gammaproteobacteria</taxon>
        <taxon>Pseudomonadales</taxon>
        <taxon>Pseudomonadaceae</taxon>
        <taxon>Pseudomonas</taxon>
    </lineage>
</organism>
<dbReference type="PANTHER" id="PTHR34596">
    <property type="entry name" value="CHITOPORIN"/>
    <property type="match status" value="1"/>
</dbReference>
<dbReference type="InterPro" id="IPR023614">
    <property type="entry name" value="Porin_dom_sf"/>
</dbReference>
<dbReference type="InterPro" id="IPR005318">
    <property type="entry name" value="OM_porin_bac"/>
</dbReference>
<sequence length="417" mass="46045">MIRIPFLLLSRRNAALAASVLLLISQPANAEFLKDSTATLTTRNFYLNRDFRQDNAPQSKTEEWAQGFIIDLRSGYTEGSVGFGLDALAELGVKLDSGAGRRGSGLLPYGPDSNEPTDNYSELGATAKVRLAKSELKIGTLMPTHPLAFYNDMRLLPSTFTGGLLTSNDIDRLTFTTGRLTKGNARDSSSNDDIGYAGQKSSHLDLVGGDFALTKELTLRYHHGELDDIYVQQFAGLIHTLPLGEGVSLRSDLRYFDSRDTGNAKAGRIDNRNFNGIVTLGVAAHKFSMGYQEMRGDTAFPVIETGTPYVVNLVTYNSFTKIGETSWQLRYNYDFAALGIPGLTFMTRYVKGTGVESRTVSSGTEWERDTDITYVIQSGALKGLDLRWRNATFRSSNGLTQDLDENRLIAAYTWKLR</sequence>
<feature type="signal peptide" evidence="4">
    <location>
        <begin position="1"/>
        <end position="30"/>
    </location>
</feature>
<evidence type="ECO:0000256" key="1">
    <source>
        <dbReference type="ARBA" id="ARBA00009075"/>
    </source>
</evidence>
<dbReference type="Pfam" id="PF03573">
    <property type="entry name" value="OprD"/>
    <property type="match status" value="1"/>
</dbReference>
<feature type="chain" id="PRO_5019212684" evidence="4">
    <location>
        <begin position="31"/>
        <end position="417"/>
    </location>
</feature>
<reference evidence="5 6" key="1">
    <citation type="submission" date="2016-10" db="EMBL/GenBank/DDBJ databases">
        <title>Comparative genome analysis of multiple Pseudomonas spp. focuses on biocontrol and plant growth promoting traits.</title>
        <authorList>
            <person name="Tao X.-Y."/>
            <person name="Taylor C.G."/>
        </authorList>
    </citation>
    <scope>NUCLEOTIDE SEQUENCE [LARGE SCALE GENOMIC DNA]</scope>
    <source>
        <strain evidence="5 6">Wood3</strain>
    </source>
</reference>